<feature type="region of interest" description="Disordered" evidence="1">
    <location>
        <begin position="315"/>
        <end position="356"/>
    </location>
</feature>
<feature type="compositionally biased region" description="Basic and acidic residues" evidence="1">
    <location>
        <begin position="315"/>
        <end position="347"/>
    </location>
</feature>
<feature type="compositionally biased region" description="Basic and acidic residues" evidence="1">
    <location>
        <begin position="181"/>
        <end position="204"/>
    </location>
</feature>
<feature type="compositionally biased region" description="Basic and acidic residues" evidence="1">
    <location>
        <begin position="112"/>
        <end position="122"/>
    </location>
</feature>
<sequence length="356" mass="39041">MQAKAGANAETLATITSRRPPQVELPKRRLQEGSDAKSAVVVRPNRSRLPPGKLNEGEGRGGKDDALKKMNGAAGVVVIGPRGDLWLSPPPQNLSRAEGRTTPPQHRRAHPRPPEAADRKAQASDGLSWGGTTGSAVGVPKTRTAAAATVAAAIARRQRRPRTSRNASTTTARPAHHRRRADPTRGRATAGERRPMRSPREARSGQRKPGSGKGAAGSGPARAAGGDRRWCRGPRIASLGEEEGRREGGGQRSRLAAAAGQLEEWLDTEQSQQDKDHVERQARWATQRWQGMLHEEQMEEKRKKNQEEIQKMIAEVERQKAEEHEADKERKRERARNAKEAGSEAIRKGKYPRCTQ</sequence>
<feature type="compositionally biased region" description="Basic and acidic residues" evidence="1">
    <location>
        <begin position="55"/>
        <end position="67"/>
    </location>
</feature>
<name>A0A8T0NTF0_PANVG</name>
<protein>
    <submittedName>
        <fullName evidence="2">Uncharacterized protein</fullName>
    </submittedName>
</protein>
<evidence type="ECO:0000256" key="1">
    <source>
        <dbReference type="SAM" id="MobiDB-lite"/>
    </source>
</evidence>
<proteinExistence type="predicted"/>
<feature type="compositionally biased region" description="Basic and acidic residues" evidence="1">
    <location>
        <begin position="25"/>
        <end position="35"/>
    </location>
</feature>
<reference evidence="2" key="1">
    <citation type="submission" date="2020-05" db="EMBL/GenBank/DDBJ databases">
        <title>WGS assembly of Panicum virgatum.</title>
        <authorList>
            <person name="Lovell J.T."/>
            <person name="Jenkins J."/>
            <person name="Shu S."/>
            <person name="Juenger T.E."/>
            <person name="Schmutz J."/>
        </authorList>
    </citation>
    <scope>NUCLEOTIDE SEQUENCE</scope>
    <source>
        <strain evidence="2">AP13</strain>
    </source>
</reference>
<organism evidence="2 3">
    <name type="scientific">Panicum virgatum</name>
    <name type="common">Blackwell switchgrass</name>
    <dbReference type="NCBI Taxonomy" id="38727"/>
    <lineage>
        <taxon>Eukaryota</taxon>
        <taxon>Viridiplantae</taxon>
        <taxon>Streptophyta</taxon>
        <taxon>Embryophyta</taxon>
        <taxon>Tracheophyta</taxon>
        <taxon>Spermatophyta</taxon>
        <taxon>Magnoliopsida</taxon>
        <taxon>Liliopsida</taxon>
        <taxon>Poales</taxon>
        <taxon>Poaceae</taxon>
        <taxon>PACMAD clade</taxon>
        <taxon>Panicoideae</taxon>
        <taxon>Panicodae</taxon>
        <taxon>Paniceae</taxon>
        <taxon>Panicinae</taxon>
        <taxon>Panicum</taxon>
        <taxon>Panicum sect. Hiantes</taxon>
    </lineage>
</organism>
<feature type="region of interest" description="Disordered" evidence="1">
    <location>
        <begin position="81"/>
        <end position="278"/>
    </location>
</feature>
<evidence type="ECO:0000313" key="3">
    <source>
        <dbReference type="Proteomes" id="UP000823388"/>
    </source>
</evidence>
<dbReference type="Proteomes" id="UP000823388">
    <property type="component" value="Chromosome 9K"/>
</dbReference>
<accession>A0A8T0NTF0</accession>
<keyword evidence="3" id="KW-1185">Reference proteome</keyword>
<feature type="region of interest" description="Disordered" evidence="1">
    <location>
        <begin position="1"/>
        <end position="67"/>
    </location>
</feature>
<dbReference type="AlphaFoldDB" id="A0A8T0NTF0"/>
<feature type="compositionally biased region" description="Low complexity" evidence="1">
    <location>
        <begin position="142"/>
        <end position="155"/>
    </location>
</feature>
<evidence type="ECO:0000313" key="2">
    <source>
        <dbReference type="EMBL" id="KAG2549984.1"/>
    </source>
</evidence>
<dbReference type="EMBL" id="CM029053">
    <property type="protein sequence ID" value="KAG2549984.1"/>
    <property type="molecule type" value="Genomic_DNA"/>
</dbReference>
<feature type="compositionally biased region" description="Low complexity" evidence="1">
    <location>
        <begin position="164"/>
        <end position="173"/>
    </location>
</feature>
<gene>
    <name evidence="2" type="ORF">PVAP13_9KG275513</name>
</gene>
<comment type="caution">
    <text evidence="2">The sequence shown here is derived from an EMBL/GenBank/DDBJ whole genome shotgun (WGS) entry which is preliminary data.</text>
</comment>